<dbReference type="Gene3D" id="3.30.70.2570">
    <property type="entry name" value="Elongation factor 4, C-terminal domain"/>
    <property type="match status" value="1"/>
</dbReference>
<feature type="binding site" evidence="12">
    <location>
        <begin position="16"/>
        <end position="21"/>
    </location>
    <ligand>
        <name>GTP</name>
        <dbReference type="ChEBI" id="CHEBI:37565"/>
    </ligand>
</feature>
<evidence type="ECO:0000256" key="4">
    <source>
        <dbReference type="ARBA" id="ARBA00022801"/>
    </source>
</evidence>
<dbReference type="FunFam" id="3.30.70.240:FF:000007">
    <property type="entry name" value="Translation factor GUF1, mitochondrial"/>
    <property type="match status" value="1"/>
</dbReference>
<dbReference type="NCBIfam" id="TIGR00231">
    <property type="entry name" value="small_GTP"/>
    <property type="match status" value="1"/>
</dbReference>
<dbReference type="Proteomes" id="UP000253606">
    <property type="component" value="Chromosome"/>
</dbReference>
<accession>A0A2Z5FXK9</accession>
<evidence type="ECO:0000256" key="12">
    <source>
        <dbReference type="HAMAP-Rule" id="MF_00071"/>
    </source>
</evidence>
<dbReference type="InterPro" id="IPR004161">
    <property type="entry name" value="EFTu-like_2"/>
</dbReference>
<dbReference type="GO" id="GO:0005525">
    <property type="term" value="F:GTP binding"/>
    <property type="evidence" value="ECO:0007669"/>
    <property type="project" value="UniProtKB-UniRule"/>
</dbReference>
<keyword evidence="14" id="KW-0251">Elongation factor</keyword>
<dbReference type="CDD" id="cd16260">
    <property type="entry name" value="EF4_III"/>
    <property type="match status" value="1"/>
</dbReference>
<dbReference type="CDD" id="cd03699">
    <property type="entry name" value="EF4_II"/>
    <property type="match status" value="1"/>
</dbReference>
<dbReference type="PANTHER" id="PTHR43512">
    <property type="entry name" value="TRANSLATION FACTOR GUF1-RELATED"/>
    <property type="match status" value="1"/>
</dbReference>
<dbReference type="FunFam" id="3.30.70.2570:FF:000001">
    <property type="entry name" value="Translation factor GUF1, mitochondrial"/>
    <property type="match status" value="1"/>
</dbReference>
<dbReference type="OrthoDB" id="9804431at2"/>
<dbReference type="Pfam" id="PF06421">
    <property type="entry name" value="LepA_C"/>
    <property type="match status" value="1"/>
</dbReference>
<dbReference type="NCBIfam" id="TIGR01393">
    <property type="entry name" value="lepA"/>
    <property type="match status" value="1"/>
</dbReference>
<dbReference type="Pfam" id="PF00009">
    <property type="entry name" value="GTP_EFTU"/>
    <property type="match status" value="1"/>
</dbReference>
<feature type="domain" description="Tr-type G" evidence="13">
    <location>
        <begin position="4"/>
        <end position="186"/>
    </location>
</feature>
<dbReference type="CDD" id="cd03709">
    <property type="entry name" value="lepA_C"/>
    <property type="match status" value="1"/>
</dbReference>
<evidence type="ECO:0000256" key="9">
    <source>
        <dbReference type="ARBA" id="ARBA00057626"/>
    </source>
</evidence>
<comment type="catalytic activity">
    <reaction evidence="8 12">
        <text>GTP + H2O = GDP + phosphate + H(+)</text>
        <dbReference type="Rhea" id="RHEA:19669"/>
        <dbReference type="ChEBI" id="CHEBI:15377"/>
        <dbReference type="ChEBI" id="CHEBI:15378"/>
        <dbReference type="ChEBI" id="CHEBI:37565"/>
        <dbReference type="ChEBI" id="CHEBI:43474"/>
        <dbReference type="ChEBI" id="CHEBI:58189"/>
        <dbReference type="EC" id="3.6.5.n1"/>
    </reaction>
</comment>
<dbReference type="Gene3D" id="3.30.70.240">
    <property type="match status" value="1"/>
</dbReference>
<name>A0A2Z5FXK9_9BACT</name>
<dbReference type="InterPro" id="IPR027417">
    <property type="entry name" value="P-loop_NTPase"/>
</dbReference>
<dbReference type="Gene3D" id="2.40.30.10">
    <property type="entry name" value="Translation factors"/>
    <property type="match status" value="1"/>
</dbReference>
<dbReference type="EC" id="3.6.5.n1" evidence="11 12"/>
<comment type="subcellular location">
    <subcellularLocation>
        <location evidence="12">Cell membrane</location>
        <topology evidence="12">Peripheral membrane protein</topology>
        <orientation evidence="12">Cytoplasmic side</orientation>
    </subcellularLocation>
</comment>
<keyword evidence="2 12" id="KW-1003">Cell membrane</keyword>
<evidence type="ECO:0000256" key="6">
    <source>
        <dbReference type="ARBA" id="ARBA00023134"/>
    </source>
</evidence>
<dbReference type="GO" id="GO:0003746">
    <property type="term" value="F:translation elongation factor activity"/>
    <property type="evidence" value="ECO:0007669"/>
    <property type="project" value="UniProtKB-UniRule"/>
</dbReference>
<dbReference type="InterPro" id="IPR009000">
    <property type="entry name" value="Transl_B-barrel_sf"/>
</dbReference>
<organism evidence="14 15">
    <name type="scientific">Acidisarcina polymorpha</name>
    <dbReference type="NCBI Taxonomy" id="2211140"/>
    <lineage>
        <taxon>Bacteria</taxon>
        <taxon>Pseudomonadati</taxon>
        <taxon>Acidobacteriota</taxon>
        <taxon>Terriglobia</taxon>
        <taxon>Terriglobales</taxon>
        <taxon>Acidobacteriaceae</taxon>
        <taxon>Acidisarcina</taxon>
    </lineage>
</organism>
<dbReference type="PANTHER" id="PTHR43512:SF4">
    <property type="entry name" value="TRANSLATION FACTOR GUF1 HOMOLOG, CHLOROPLASTIC"/>
    <property type="match status" value="1"/>
</dbReference>
<comment type="similarity">
    <text evidence="1 12">Belongs to the TRAFAC class translation factor GTPase superfamily. Classic translation factor GTPase family. LepA subfamily.</text>
</comment>
<evidence type="ECO:0000313" key="14">
    <source>
        <dbReference type="EMBL" id="AXC11116.1"/>
    </source>
</evidence>
<comment type="function">
    <text evidence="9 12">Required for accurate and efficient protein synthesis under certain stress conditions. May act as a fidelity factor of the translation reaction, by catalyzing a one-codon backward translocation of tRNAs on improperly translocated ribosomes. Back-translocation proceeds from a post-translocation (POST) complex to a pre-translocation (PRE) complex, thus giving elongation factor G a second chance to translocate the tRNAs correctly. Binds to ribosomes in a GTP-dependent manner.</text>
</comment>
<dbReference type="CDD" id="cd01890">
    <property type="entry name" value="LepA"/>
    <property type="match status" value="1"/>
</dbReference>
<evidence type="ECO:0000313" key="15">
    <source>
        <dbReference type="Proteomes" id="UP000253606"/>
    </source>
</evidence>
<dbReference type="SUPFAM" id="SSF52540">
    <property type="entry name" value="P-loop containing nucleoside triphosphate hydrolases"/>
    <property type="match status" value="1"/>
</dbReference>
<evidence type="ECO:0000256" key="5">
    <source>
        <dbReference type="ARBA" id="ARBA00022917"/>
    </source>
</evidence>
<dbReference type="FunFam" id="2.40.30.10:FF:000015">
    <property type="entry name" value="Translation factor GUF1, mitochondrial"/>
    <property type="match status" value="1"/>
</dbReference>
<proteinExistence type="inferred from homology"/>
<dbReference type="Gene3D" id="3.40.50.300">
    <property type="entry name" value="P-loop containing nucleotide triphosphate hydrolases"/>
    <property type="match status" value="1"/>
</dbReference>
<evidence type="ECO:0000256" key="10">
    <source>
        <dbReference type="ARBA" id="ARBA00061052"/>
    </source>
</evidence>
<dbReference type="InterPro" id="IPR000640">
    <property type="entry name" value="EFG_V-like"/>
</dbReference>
<dbReference type="InterPro" id="IPR013842">
    <property type="entry name" value="LepA_CTD"/>
</dbReference>
<dbReference type="PROSITE" id="PS51722">
    <property type="entry name" value="G_TR_2"/>
    <property type="match status" value="1"/>
</dbReference>
<dbReference type="Gene3D" id="3.30.70.870">
    <property type="entry name" value="Elongation Factor G (Translational Gtpase), domain 3"/>
    <property type="match status" value="1"/>
</dbReference>
<evidence type="ECO:0000256" key="11">
    <source>
        <dbReference type="ARBA" id="ARBA00066744"/>
    </source>
</evidence>
<dbReference type="InterPro" id="IPR006297">
    <property type="entry name" value="EF-4"/>
</dbReference>
<dbReference type="EMBL" id="CP030840">
    <property type="protein sequence ID" value="AXC11116.1"/>
    <property type="molecule type" value="Genomic_DNA"/>
</dbReference>
<keyword evidence="5 12" id="KW-0648">Protein biosynthesis</keyword>
<evidence type="ECO:0000256" key="3">
    <source>
        <dbReference type="ARBA" id="ARBA00022741"/>
    </source>
</evidence>
<dbReference type="GO" id="GO:0005886">
    <property type="term" value="C:plasma membrane"/>
    <property type="evidence" value="ECO:0007669"/>
    <property type="project" value="UniProtKB-SubCell"/>
</dbReference>
<dbReference type="SUPFAM" id="SSF54980">
    <property type="entry name" value="EF-G C-terminal domain-like"/>
    <property type="match status" value="2"/>
</dbReference>
<evidence type="ECO:0000256" key="7">
    <source>
        <dbReference type="ARBA" id="ARBA00023136"/>
    </source>
</evidence>
<keyword evidence="3 12" id="KW-0547">Nucleotide-binding</keyword>
<dbReference type="InterPro" id="IPR035647">
    <property type="entry name" value="EFG_III/V"/>
</dbReference>
<protein>
    <recommendedName>
        <fullName evidence="11 12">Elongation factor 4</fullName>
        <shortName evidence="12">EF-4</shortName>
        <ecNumber evidence="11 12">3.6.5.n1</ecNumber>
    </recommendedName>
    <alternativeName>
        <fullName evidence="12">Ribosomal back-translocase LepA</fullName>
    </alternativeName>
</protein>
<dbReference type="HAMAP" id="MF_00071">
    <property type="entry name" value="LepA"/>
    <property type="match status" value="1"/>
</dbReference>
<keyword evidence="15" id="KW-1185">Reference proteome</keyword>
<dbReference type="FunFam" id="3.30.70.870:FF:000004">
    <property type="entry name" value="Translation factor GUF1, mitochondrial"/>
    <property type="match status" value="1"/>
</dbReference>
<sequence length="603" mass="66740">MDIQHIRNFAIIAHIDHGKSTLSDRLLELTGSVTSREMQAQVLDAMDLERERGITIKAHAVRMAYQAKNGETYQLNLIDTPGHVDFSYEVSRSLASCEGALLVVDASQGVEAQTLANAYLAISNGLDMIPVINKIDLPSADVVRTQEMIESAVGLDATDALPVSAKTGLGVPEVLEAIVHRLPPPTGDREAPLQALIFDSWFDPYRGVVVLVRVINGRLATGMKIRLMSNGRVFDVDSMGVLTPKPVAIGELTAGEVGFFVATIKNVADTKIGDTVTEDARPCAEALAGFEELKPMVFAGIYTIDSHEHTLLRDALEKLRLNDSSFFFEPESSAALGFGFRCGFLGLLHMEIIQERLEREYDLDLITTAPGVRYIITLTDGSVLEVDNPSRWPDTTEIEKIEEPVITATILTNEEYVGGILKLVEDKRGRQKNFEYVTPTRVMLTYELPLNEIVLDFYDRLKSVSRGYASLDYQLAGMWESPMVKMDILVGGEPVDALSIIVHKDFAYDRGRALVSKMRELIPRQMFEVAIQAAIGAKIVARETVTAIRKNVLAKCYGGDISRKRKLLEKQKEGKKRMKRIGKVDIPQEAFLAVLKIGEDSSR</sequence>
<keyword evidence="7 12" id="KW-0472">Membrane</keyword>
<feature type="binding site" evidence="12">
    <location>
        <begin position="133"/>
        <end position="136"/>
    </location>
    <ligand>
        <name>GTP</name>
        <dbReference type="ChEBI" id="CHEBI:37565"/>
    </ligand>
</feature>
<gene>
    <name evidence="12" type="primary">lepA</name>
    <name evidence="14" type="ORF">ACPOL_1774</name>
</gene>
<dbReference type="KEGG" id="abas:ACPOL_1774"/>
<dbReference type="SUPFAM" id="SSF50447">
    <property type="entry name" value="Translation proteins"/>
    <property type="match status" value="1"/>
</dbReference>
<evidence type="ECO:0000256" key="8">
    <source>
        <dbReference type="ARBA" id="ARBA00050293"/>
    </source>
</evidence>
<comment type="similarity">
    <text evidence="10">Belongs to the GTP-binding elongation factor family. LepA subfamily.</text>
</comment>
<dbReference type="InterPro" id="IPR035654">
    <property type="entry name" value="LepA_IV"/>
</dbReference>
<dbReference type="AlphaFoldDB" id="A0A2Z5FXK9"/>
<dbReference type="PRINTS" id="PR00315">
    <property type="entry name" value="ELONGATNFCT"/>
</dbReference>
<dbReference type="GO" id="GO:0045727">
    <property type="term" value="P:positive regulation of translation"/>
    <property type="evidence" value="ECO:0007669"/>
    <property type="project" value="UniProtKB-UniRule"/>
</dbReference>
<dbReference type="InterPro" id="IPR000795">
    <property type="entry name" value="T_Tr_GTP-bd_dom"/>
</dbReference>
<keyword evidence="4 12" id="KW-0378">Hydrolase</keyword>
<evidence type="ECO:0000256" key="1">
    <source>
        <dbReference type="ARBA" id="ARBA00005454"/>
    </source>
</evidence>
<reference evidence="14 15" key="1">
    <citation type="journal article" date="2018" name="Front. Microbiol.">
        <title>Hydrolytic Capabilities as a Key to Environmental Success: Chitinolytic and Cellulolytic Acidobacteria From Acidic Sub-arctic Soils and Boreal Peatlands.</title>
        <authorList>
            <person name="Belova S.E."/>
            <person name="Ravin N.V."/>
            <person name="Pankratov T.A."/>
            <person name="Rakitin A.L."/>
            <person name="Ivanova A.A."/>
            <person name="Beletsky A.V."/>
            <person name="Mardanov A.V."/>
            <person name="Sinninghe Damste J.S."/>
            <person name="Dedysh S.N."/>
        </authorList>
    </citation>
    <scope>NUCLEOTIDE SEQUENCE [LARGE SCALE GENOMIC DNA]</scope>
    <source>
        <strain evidence="14 15">SBC82</strain>
    </source>
</reference>
<dbReference type="InterPro" id="IPR038363">
    <property type="entry name" value="LepA_C_sf"/>
</dbReference>
<dbReference type="InterPro" id="IPR005225">
    <property type="entry name" value="Small_GTP-bd"/>
</dbReference>
<evidence type="ECO:0000256" key="2">
    <source>
        <dbReference type="ARBA" id="ARBA00022475"/>
    </source>
</evidence>
<dbReference type="GO" id="GO:0043022">
    <property type="term" value="F:ribosome binding"/>
    <property type="evidence" value="ECO:0007669"/>
    <property type="project" value="UniProtKB-UniRule"/>
</dbReference>
<dbReference type="GO" id="GO:0003924">
    <property type="term" value="F:GTPase activity"/>
    <property type="evidence" value="ECO:0007669"/>
    <property type="project" value="UniProtKB-UniRule"/>
</dbReference>
<dbReference type="RefSeq" id="WP_114206613.1">
    <property type="nucleotide sequence ID" value="NZ_CP030840.1"/>
</dbReference>
<keyword evidence="6 12" id="KW-0342">GTP-binding</keyword>
<dbReference type="Pfam" id="PF00679">
    <property type="entry name" value="EFG_C"/>
    <property type="match status" value="1"/>
</dbReference>
<dbReference type="FunFam" id="3.40.50.300:FF:000078">
    <property type="entry name" value="Elongation factor 4"/>
    <property type="match status" value="1"/>
</dbReference>
<evidence type="ECO:0000259" key="13">
    <source>
        <dbReference type="PROSITE" id="PS51722"/>
    </source>
</evidence>
<dbReference type="Pfam" id="PF03144">
    <property type="entry name" value="GTP_EFTU_D2"/>
    <property type="match status" value="1"/>
</dbReference>